<protein>
    <submittedName>
        <fullName evidence="2">Uncharacterized protein</fullName>
    </submittedName>
</protein>
<comment type="caution">
    <text evidence="2">The sequence shown here is derived from an EMBL/GenBank/DDBJ whole genome shotgun (WGS) entry which is preliminary data.</text>
</comment>
<organism evidence="2 3">
    <name type="scientific">Mycena albidolilacea</name>
    <dbReference type="NCBI Taxonomy" id="1033008"/>
    <lineage>
        <taxon>Eukaryota</taxon>
        <taxon>Fungi</taxon>
        <taxon>Dikarya</taxon>
        <taxon>Basidiomycota</taxon>
        <taxon>Agaricomycotina</taxon>
        <taxon>Agaricomycetes</taxon>
        <taxon>Agaricomycetidae</taxon>
        <taxon>Agaricales</taxon>
        <taxon>Marasmiineae</taxon>
        <taxon>Mycenaceae</taxon>
        <taxon>Mycena</taxon>
    </lineage>
</organism>
<evidence type="ECO:0000313" key="2">
    <source>
        <dbReference type="EMBL" id="KAJ7347946.1"/>
    </source>
</evidence>
<sequence length="254" mass="28992">MHLHFFKALAFVVVVFAASAAAQCNCQGPNTACNLNSECCSNQCVNRGVPGFNRIRAMELEQSRINSDALHVRCSTWHISSVQPATLITEIEITSQPPESLLRPLGYSSIRRVEESWGVLINDQVLSRARTRVVDSLIIPKTEGKSIFAIGRKLSFVRDTQNLIRRRRFPESNLITITMFQLSLDSSRLGTSKDRHWLEHWTQTSQIFWIAPVWFGVVLVRSNQKTPRKKKLFLESLQEVGIVTRLQDLEVCWR</sequence>
<name>A0AAD7A2B4_9AGAR</name>
<dbReference type="EMBL" id="JARIHO010000018">
    <property type="protein sequence ID" value="KAJ7347946.1"/>
    <property type="molecule type" value="Genomic_DNA"/>
</dbReference>
<keyword evidence="3" id="KW-1185">Reference proteome</keyword>
<keyword evidence="1" id="KW-0732">Signal</keyword>
<dbReference type="Proteomes" id="UP001218218">
    <property type="component" value="Unassembled WGS sequence"/>
</dbReference>
<dbReference type="AlphaFoldDB" id="A0AAD7A2B4"/>
<proteinExistence type="predicted"/>
<feature type="chain" id="PRO_5042020151" evidence="1">
    <location>
        <begin position="23"/>
        <end position="254"/>
    </location>
</feature>
<evidence type="ECO:0000256" key="1">
    <source>
        <dbReference type="SAM" id="SignalP"/>
    </source>
</evidence>
<feature type="signal peptide" evidence="1">
    <location>
        <begin position="1"/>
        <end position="22"/>
    </location>
</feature>
<reference evidence="2" key="1">
    <citation type="submission" date="2023-03" db="EMBL/GenBank/DDBJ databases">
        <title>Massive genome expansion in bonnet fungi (Mycena s.s.) driven by repeated elements and novel gene families across ecological guilds.</title>
        <authorList>
            <consortium name="Lawrence Berkeley National Laboratory"/>
            <person name="Harder C.B."/>
            <person name="Miyauchi S."/>
            <person name="Viragh M."/>
            <person name="Kuo A."/>
            <person name="Thoen E."/>
            <person name="Andreopoulos B."/>
            <person name="Lu D."/>
            <person name="Skrede I."/>
            <person name="Drula E."/>
            <person name="Henrissat B."/>
            <person name="Morin E."/>
            <person name="Kohler A."/>
            <person name="Barry K."/>
            <person name="LaButti K."/>
            <person name="Morin E."/>
            <person name="Salamov A."/>
            <person name="Lipzen A."/>
            <person name="Mereny Z."/>
            <person name="Hegedus B."/>
            <person name="Baldrian P."/>
            <person name="Stursova M."/>
            <person name="Weitz H."/>
            <person name="Taylor A."/>
            <person name="Grigoriev I.V."/>
            <person name="Nagy L.G."/>
            <person name="Martin F."/>
            <person name="Kauserud H."/>
        </authorList>
    </citation>
    <scope>NUCLEOTIDE SEQUENCE</scope>
    <source>
        <strain evidence="2">CBHHK002</strain>
    </source>
</reference>
<accession>A0AAD7A2B4</accession>
<evidence type="ECO:0000313" key="3">
    <source>
        <dbReference type="Proteomes" id="UP001218218"/>
    </source>
</evidence>
<gene>
    <name evidence="2" type="ORF">DFH08DRAFT_936668</name>
</gene>